<keyword evidence="3" id="KW-0862">Zinc</keyword>
<evidence type="ECO:0000256" key="1">
    <source>
        <dbReference type="ARBA" id="ARBA00022723"/>
    </source>
</evidence>
<accession>A0ABT7S2H0</accession>
<dbReference type="EMBL" id="JAUCGR010000001">
    <property type="protein sequence ID" value="MDM7829812.1"/>
    <property type="molecule type" value="Genomic_DNA"/>
</dbReference>
<evidence type="ECO:0000259" key="5">
    <source>
        <dbReference type="Pfam" id="PF01258"/>
    </source>
</evidence>
<comment type="caution">
    <text evidence="6">The sequence shown here is derived from an EMBL/GenBank/DDBJ whole genome shotgun (WGS) entry which is preliminary data.</text>
</comment>
<gene>
    <name evidence="6" type="ORF">QRT05_00570</name>
</gene>
<organism evidence="6 7">
    <name type="scientific">Cellulomonas edaphi</name>
    <dbReference type="NCBI Taxonomy" id="3053468"/>
    <lineage>
        <taxon>Bacteria</taxon>
        <taxon>Bacillati</taxon>
        <taxon>Actinomycetota</taxon>
        <taxon>Actinomycetes</taxon>
        <taxon>Micrococcales</taxon>
        <taxon>Cellulomonadaceae</taxon>
        <taxon>Cellulomonas</taxon>
    </lineage>
</organism>
<dbReference type="InterPro" id="IPR000962">
    <property type="entry name" value="Znf_DskA_TraR"/>
</dbReference>
<proteinExistence type="predicted"/>
<keyword evidence="7" id="KW-1185">Reference proteome</keyword>
<evidence type="ECO:0000256" key="4">
    <source>
        <dbReference type="PROSITE-ProRule" id="PRU00510"/>
    </source>
</evidence>
<dbReference type="PANTHER" id="PTHR33823:SF2">
    <property type="entry name" value="RNA POLYMERASE-BINDING TRANSCRIPTION FACTOR DKSA"/>
    <property type="match status" value="1"/>
</dbReference>
<dbReference type="Proteomes" id="UP001321453">
    <property type="component" value="Unassembled WGS sequence"/>
</dbReference>
<evidence type="ECO:0000256" key="3">
    <source>
        <dbReference type="ARBA" id="ARBA00022833"/>
    </source>
</evidence>
<dbReference type="RefSeq" id="WP_289444203.1">
    <property type="nucleotide sequence ID" value="NZ_JAUCGR010000001.1"/>
</dbReference>
<dbReference type="PANTHER" id="PTHR33823">
    <property type="entry name" value="RNA POLYMERASE-BINDING TRANSCRIPTION FACTOR DKSA-RELATED"/>
    <property type="match status" value="1"/>
</dbReference>
<sequence>MDPNEARALLAALREEALDRARGLRASKTDLVDAARDANVDDEHDPEGATIAFERAQVDALAGDVARRLAEIDAAERRVDEGTYGLCAVDGVPIDPDRLRARPTATTCLAHATGLAG</sequence>
<keyword evidence="2" id="KW-0863">Zinc-finger</keyword>
<dbReference type="PROSITE" id="PS51128">
    <property type="entry name" value="ZF_DKSA_2"/>
    <property type="match status" value="1"/>
</dbReference>
<evidence type="ECO:0000256" key="2">
    <source>
        <dbReference type="ARBA" id="ARBA00022771"/>
    </source>
</evidence>
<protein>
    <submittedName>
        <fullName evidence="6">Molecular chaperone DnaK</fullName>
    </submittedName>
</protein>
<feature type="zinc finger region" description="dksA C4-type" evidence="4">
    <location>
        <begin position="87"/>
        <end position="111"/>
    </location>
</feature>
<keyword evidence="1" id="KW-0479">Metal-binding</keyword>
<reference evidence="6 7" key="1">
    <citation type="submission" date="2023-06" db="EMBL/GenBank/DDBJ databases">
        <title>Cellulomonas sp. MW9 Whole genome sequence.</title>
        <authorList>
            <person name="Park S."/>
        </authorList>
    </citation>
    <scope>NUCLEOTIDE SEQUENCE [LARGE SCALE GENOMIC DNA]</scope>
    <source>
        <strain evidence="6 7">MW9</strain>
    </source>
</reference>
<name>A0ABT7S2H0_9CELL</name>
<dbReference type="Gene3D" id="1.20.120.910">
    <property type="entry name" value="DksA, coiled-coil domain"/>
    <property type="match status" value="1"/>
</dbReference>
<dbReference type="Pfam" id="PF01258">
    <property type="entry name" value="zf-dskA_traR"/>
    <property type="match status" value="1"/>
</dbReference>
<feature type="domain" description="Zinc finger DksA/TraR C4-type" evidence="5">
    <location>
        <begin position="82"/>
        <end position="109"/>
    </location>
</feature>
<evidence type="ECO:0000313" key="6">
    <source>
        <dbReference type="EMBL" id="MDM7829812.1"/>
    </source>
</evidence>
<evidence type="ECO:0000313" key="7">
    <source>
        <dbReference type="Proteomes" id="UP001321453"/>
    </source>
</evidence>